<name>A0A2A4FVA0_9SPHN</name>
<dbReference type="OrthoDB" id="5522954at2"/>
<keyword evidence="10" id="KW-1185">Reference proteome</keyword>
<dbReference type="GO" id="GO:0016705">
    <property type="term" value="F:oxidoreductase activity, acting on paired donors, with incorporation or reduction of molecular oxygen"/>
    <property type="evidence" value="ECO:0007669"/>
    <property type="project" value="InterPro"/>
</dbReference>
<evidence type="ECO:0000256" key="3">
    <source>
        <dbReference type="ARBA" id="ARBA00022723"/>
    </source>
</evidence>
<evidence type="ECO:0000313" key="10">
    <source>
        <dbReference type="Proteomes" id="UP000218934"/>
    </source>
</evidence>
<dbReference type="FunFam" id="1.10.630.10:FF:000018">
    <property type="entry name" value="Cytochrome P450 monooxygenase"/>
    <property type="match status" value="1"/>
</dbReference>
<keyword evidence="4 8" id="KW-0560">Oxidoreductase</keyword>
<evidence type="ECO:0000313" key="9">
    <source>
        <dbReference type="EMBL" id="PCE42094.1"/>
    </source>
</evidence>
<dbReference type="AlphaFoldDB" id="A0A2A4FVA0"/>
<evidence type="ECO:0000256" key="7">
    <source>
        <dbReference type="ARBA" id="ARBA00043906"/>
    </source>
</evidence>
<dbReference type="PROSITE" id="PS00086">
    <property type="entry name" value="CYTOCHROME_P450"/>
    <property type="match status" value="1"/>
</dbReference>
<comment type="function">
    <text evidence="7">Cytochromes P450 are a group of heme-thiolate monooxygenases. They oxidize a variety of structurally unrelated compounds, including steroids, fatty acids, and xenobiotics.</text>
</comment>
<dbReference type="PANTHER" id="PTHR46696:SF6">
    <property type="entry name" value="P450, PUTATIVE (EUROFUNG)-RELATED"/>
    <property type="match status" value="1"/>
</dbReference>
<dbReference type="Gene3D" id="1.10.630.10">
    <property type="entry name" value="Cytochrome P450"/>
    <property type="match status" value="1"/>
</dbReference>
<evidence type="ECO:0000256" key="6">
    <source>
        <dbReference type="ARBA" id="ARBA00023033"/>
    </source>
</evidence>
<dbReference type="PANTHER" id="PTHR46696">
    <property type="entry name" value="P450, PUTATIVE (EUROFUNG)-RELATED"/>
    <property type="match status" value="1"/>
</dbReference>
<dbReference type="RefSeq" id="WP_066962472.1">
    <property type="nucleotide sequence ID" value="NZ_CP023449.1"/>
</dbReference>
<keyword evidence="2 8" id="KW-0349">Heme</keyword>
<dbReference type="InterPro" id="IPR002397">
    <property type="entry name" value="Cyt_P450_B"/>
</dbReference>
<evidence type="ECO:0000256" key="8">
    <source>
        <dbReference type="RuleBase" id="RU000461"/>
    </source>
</evidence>
<evidence type="ECO:0000256" key="4">
    <source>
        <dbReference type="ARBA" id="ARBA00023002"/>
    </source>
</evidence>
<dbReference type="GO" id="GO:0020037">
    <property type="term" value="F:heme binding"/>
    <property type="evidence" value="ECO:0007669"/>
    <property type="project" value="InterPro"/>
</dbReference>
<evidence type="ECO:0000256" key="1">
    <source>
        <dbReference type="ARBA" id="ARBA00010617"/>
    </source>
</evidence>
<keyword evidence="6 8" id="KW-0503">Monooxygenase</keyword>
<gene>
    <name evidence="9" type="ORF">COO09_12325</name>
</gene>
<keyword evidence="5 8" id="KW-0408">Iron</keyword>
<sequence length="416" mass="45853">MTSATVDIAKFNPGDPRLLRDPYSIYAEYRAADPVHWGIASMRDLEGSWYLFRFEENAEVLSDAEAYASDPASVGRQLAVPESFRPVSHIFQRWLGGMDAPDHRHLRQVLAKAFTPRRITALKPRIEAITGTLIRDAVAKDSGRFDVVRDISFPLPMAIVGDALGVGEADWHLFQNWAKDITNAVDKAGDPAAGAAGSAAIKGMVEYFGELVARRRKEPVDDLLGAMISEADDQGKPMNEFDVIAIATELGVAGHETASNAIGKGVLGMMEQRDRWAELGKLEDAALDQAIDELLRWTCPVQRQRWRWATKDNSLDGRKIERGQSVVSILGAANRDPNHFPNPDRIDFHRTTGRHMTFGLGNHFCIGSHLARLELRSVLGSLAKQFPELRLAASPEEIPWGHNSLLPGPESVPVAV</sequence>
<dbReference type="InterPro" id="IPR017972">
    <property type="entry name" value="Cyt_P450_CS"/>
</dbReference>
<dbReference type="KEGG" id="rdi:CMV14_18620"/>
<accession>A0A2A4FVA0</accession>
<dbReference type="GO" id="GO:0004497">
    <property type="term" value="F:monooxygenase activity"/>
    <property type="evidence" value="ECO:0007669"/>
    <property type="project" value="UniProtKB-KW"/>
</dbReference>
<organism evidence="9 10">
    <name type="scientific">Rhizorhabdus dicambivorans</name>
    <dbReference type="NCBI Taxonomy" id="1850238"/>
    <lineage>
        <taxon>Bacteria</taxon>
        <taxon>Pseudomonadati</taxon>
        <taxon>Pseudomonadota</taxon>
        <taxon>Alphaproteobacteria</taxon>
        <taxon>Sphingomonadales</taxon>
        <taxon>Sphingomonadaceae</taxon>
        <taxon>Rhizorhabdus</taxon>
    </lineage>
</organism>
<dbReference type="GO" id="GO:0005506">
    <property type="term" value="F:iron ion binding"/>
    <property type="evidence" value="ECO:0007669"/>
    <property type="project" value="InterPro"/>
</dbReference>
<comment type="caution">
    <text evidence="9">The sequence shown here is derived from an EMBL/GenBank/DDBJ whole genome shotgun (WGS) entry which is preliminary data.</text>
</comment>
<proteinExistence type="inferred from homology"/>
<dbReference type="Proteomes" id="UP000218934">
    <property type="component" value="Unassembled WGS sequence"/>
</dbReference>
<keyword evidence="3 8" id="KW-0479">Metal-binding</keyword>
<dbReference type="PRINTS" id="PR00359">
    <property type="entry name" value="BP450"/>
</dbReference>
<dbReference type="Pfam" id="PF00067">
    <property type="entry name" value="p450"/>
    <property type="match status" value="1"/>
</dbReference>
<evidence type="ECO:0000256" key="2">
    <source>
        <dbReference type="ARBA" id="ARBA00022617"/>
    </source>
</evidence>
<evidence type="ECO:0000256" key="5">
    <source>
        <dbReference type="ARBA" id="ARBA00023004"/>
    </source>
</evidence>
<dbReference type="SUPFAM" id="SSF48264">
    <property type="entry name" value="Cytochrome P450"/>
    <property type="match status" value="1"/>
</dbReference>
<comment type="similarity">
    <text evidence="1 8">Belongs to the cytochrome P450 family.</text>
</comment>
<dbReference type="InterPro" id="IPR036396">
    <property type="entry name" value="Cyt_P450_sf"/>
</dbReference>
<dbReference type="CDD" id="cd20625">
    <property type="entry name" value="CYP164-like"/>
    <property type="match status" value="1"/>
</dbReference>
<protein>
    <submittedName>
        <fullName evidence="9">Cytochrome P450</fullName>
    </submittedName>
</protein>
<dbReference type="InterPro" id="IPR001128">
    <property type="entry name" value="Cyt_P450"/>
</dbReference>
<reference evidence="9 10" key="1">
    <citation type="submission" date="2017-09" db="EMBL/GenBank/DDBJ databases">
        <title>The Catabolism of 3,6-Dichlorosalicylic acid is Initiated by the Cytochrome P450 Monooxygenase DsmABC in Rhizorhabdus dicambivorans Ndbn-20.</title>
        <authorList>
            <person name="Na L."/>
        </authorList>
    </citation>
    <scope>NUCLEOTIDE SEQUENCE [LARGE SCALE GENOMIC DNA]</scope>
    <source>
        <strain evidence="9 10">Ndbn-20m</strain>
    </source>
</reference>
<dbReference type="EMBL" id="NWUF01000010">
    <property type="protein sequence ID" value="PCE42094.1"/>
    <property type="molecule type" value="Genomic_DNA"/>
</dbReference>